<keyword evidence="2" id="KW-1185">Reference proteome</keyword>
<dbReference type="OrthoDB" id="7247356at2"/>
<proteinExistence type="predicted"/>
<evidence type="ECO:0008006" key="3">
    <source>
        <dbReference type="Google" id="ProtNLM"/>
    </source>
</evidence>
<organism evidence="1 2">
    <name type="scientific">Teichococcus aestuarii</name>
    <dbReference type="NCBI Taxonomy" id="568898"/>
    <lineage>
        <taxon>Bacteria</taxon>
        <taxon>Pseudomonadati</taxon>
        <taxon>Pseudomonadota</taxon>
        <taxon>Alphaproteobacteria</taxon>
        <taxon>Acetobacterales</taxon>
        <taxon>Roseomonadaceae</taxon>
        <taxon>Roseomonas</taxon>
    </lineage>
</organism>
<dbReference type="AlphaFoldDB" id="A0A2U1V9T8"/>
<reference evidence="2" key="1">
    <citation type="submission" date="2017-10" db="EMBL/GenBank/DDBJ databases">
        <authorList>
            <person name="Toshchakov S.V."/>
            <person name="Goeva M.A."/>
        </authorList>
    </citation>
    <scope>NUCLEOTIDE SEQUENCE [LARGE SCALE GENOMIC DNA]</scope>
    <source>
        <strain evidence="2">JR1/69-1-13</strain>
    </source>
</reference>
<dbReference type="RefSeq" id="WP_109515262.1">
    <property type="nucleotide sequence ID" value="NZ_PDOA01000001.1"/>
</dbReference>
<protein>
    <recommendedName>
        <fullName evidence="3">Alpha/beta hydrolase</fullName>
    </recommendedName>
</protein>
<gene>
    <name evidence="1" type="ORF">CR165_01940</name>
</gene>
<dbReference type="EMBL" id="PDOA01000001">
    <property type="protein sequence ID" value="PWC30691.1"/>
    <property type="molecule type" value="Genomic_DNA"/>
</dbReference>
<sequence length="300" mass="33628">MPQPKAQNKGRILYDDGIVVMRRVRQAAPVDSIVVTFPGYDQTDITLPGFGETLLHGAGYDLICVQKRSNNGYQSMSREAFDKAVKPTLSRYRRICFYGTSVGAYAALYFGRGQRADILSLSPRNSLHPIYAEVLGRRGPQGTPFTHEPLEAGESRAKRVTVVYDPVPRTDRLEHADLRLLRECVEPAFPQLTHVSLRHTGHPVATALAEVHLLRPAVLNFMRGHAFNVTPFRRMKGRSPYYMLNLSRWLEKHGRWRQAEAVVDRGLRLFPASGFLKAQKERLAQERAAREAIGAAGAAP</sequence>
<accession>A0A2U1V9T8</accession>
<evidence type="ECO:0000313" key="2">
    <source>
        <dbReference type="Proteomes" id="UP000245048"/>
    </source>
</evidence>
<comment type="caution">
    <text evidence="1">The sequence shown here is derived from an EMBL/GenBank/DDBJ whole genome shotgun (WGS) entry which is preliminary data.</text>
</comment>
<dbReference type="Proteomes" id="UP000245048">
    <property type="component" value="Unassembled WGS sequence"/>
</dbReference>
<evidence type="ECO:0000313" key="1">
    <source>
        <dbReference type="EMBL" id="PWC30691.1"/>
    </source>
</evidence>
<name>A0A2U1V9T8_9PROT</name>